<protein>
    <recommendedName>
        <fullName evidence="2">BTB domain-containing protein</fullName>
    </recommendedName>
</protein>
<proteinExistence type="predicted"/>
<dbReference type="EMBL" id="MU151134">
    <property type="protein sequence ID" value="KAF9449333.1"/>
    <property type="molecule type" value="Genomic_DNA"/>
</dbReference>
<evidence type="ECO:0000313" key="4">
    <source>
        <dbReference type="Proteomes" id="UP000807342"/>
    </source>
</evidence>
<reference evidence="3" key="1">
    <citation type="submission" date="2020-11" db="EMBL/GenBank/DDBJ databases">
        <authorList>
            <consortium name="DOE Joint Genome Institute"/>
            <person name="Ahrendt S."/>
            <person name="Riley R."/>
            <person name="Andreopoulos W."/>
            <person name="Labutti K."/>
            <person name="Pangilinan J."/>
            <person name="Ruiz-Duenas F.J."/>
            <person name="Barrasa J.M."/>
            <person name="Sanchez-Garcia M."/>
            <person name="Camarero S."/>
            <person name="Miyauchi S."/>
            <person name="Serrano A."/>
            <person name="Linde D."/>
            <person name="Babiker R."/>
            <person name="Drula E."/>
            <person name="Ayuso-Fernandez I."/>
            <person name="Pacheco R."/>
            <person name="Padilla G."/>
            <person name="Ferreira P."/>
            <person name="Barriuso J."/>
            <person name="Kellner H."/>
            <person name="Castanera R."/>
            <person name="Alfaro M."/>
            <person name="Ramirez L."/>
            <person name="Pisabarro A.G."/>
            <person name="Kuo A."/>
            <person name="Tritt A."/>
            <person name="Lipzen A."/>
            <person name="He G."/>
            <person name="Yan M."/>
            <person name="Ng V."/>
            <person name="Cullen D."/>
            <person name="Martin F."/>
            <person name="Rosso M.-N."/>
            <person name="Henrissat B."/>
            <person name="Hibbett D."/>
            <person name="Martinez A.T."/>
            <person name="Grigoriev I.V."/>
        </authorList>
    </citation>
    <scope>NUCLEOTIDE SEQUENCE</scope>
    <source>
        <strain evidence="3">MF-IS2</strain>
    </source>
</reference>
<dbReference type="PROSITE" id="PS50097">
    <property type="entry name" value="BTB"/>
    <property type="match status" value="1"/>
</dbReference>
<dbReference type="AlphaFoldDB" id="A0A9P6C5K8"/>
<keyword evidence="4" id="KW-1185">Reference proteome</keyword>
<dbReference type="Proteomes" id="UP000807342">
    <property type="component" value="Unassembled WGS sequence"/>
</dbReference>
<feature type="domain" description="BTB" evidence="2">
    <location>
        <begin position="26"/>
        <end position="102"/>
    </location>
</feature>
<accession>A0A9P6C5K8</accession>
<name>A0A9P6C5K8_9AGAR</name>
<dbReference type="CDD" id="cd18186">
    <property type="entry name" value="BTB_POZ_ZBTB_KLHL-like"/>
    <property type="match status" value="1"/>
</dbReference>
<evidence type="ECO:0000313" key="3">
    <source>
        <dbReference type="EMBL" id="KAF9449333.1"/>
    </source>
</evidence>
<sequence length="268" mass="30448">MSTIEEMRGAGDGQGPARSESGVLKHDATYYLQDDPMAIFLIENRLFKVHRHFFVEGSVVFRGMFTSPNEEGVTPDGMRDQLPIPLPGVTVKEFEALLDYFYLLPHRQLQSKGETRNLQIYLRLLSISHRFVFDEVFQYALSSVKPIIHHIPAIQRFQLGEKYELREWLLSAYESFLGRTTPLSINEAEILGLEKVVRYIAARESMHRKGYFSSWGNPAGPPVGQPSLLGNLSWSTPVTTSLGDILPEAKENGPVVREITKIVEEFFF</sequence>
<dbReference type="Pfam" id="PF00651">
    <property type="entry name" value="BTB"/>
    <property type="match status" value="1"/>
</dbReference>
<dbReference type="OrthoDB" id="3223751at2759"/>
<gene>
    <name evidence="3" type="ORF">P691DRAFT_812712</name>
</gene>
<evidence type="ECO:0000256" key="1">
    <source>
        <dbReference type="SAM" id="MobiDB-lite"/>
    </source>
</evidence>
<feature type="region of interest" description="Disordered" evidence="1">
    <location>
        <begin position="1"/>
        <end position="21"/>
    </location>
</feature>
<dbReference type="InterPro" id="IPR011333">
    <property type="entry name" value="SKP1/BTB/POZ_sf"/>
</dbReference>
<dbReference type="InterPro" id="IPR000210">
    <property type="entry name" value="BTB/POZ_dom"/>
</dbReference>
<dbReference type="SUPFAM" id="SSF54695">
    <property type="entry name" value="POZ domain"/>
    <property type="match status" value="1"/>
</dbReference>
<evidence type="ECO:0000259" key="2">
    <source>
        <dbReference type="PROSITE" id="PS50097"/>
    </source>
</evidence>
<comment type="caution">
    <text evidence="3">The sequence shown here is derived from an EMBL/GenBank/DDBJ whole genome shotgun (WGS) entry which is preliminary data.</text>
</comment>
<organism evidence="3 4">
    <name type="scientific">Macrolepiota fuliginosa MF-IS2</name>
    <dbReference type="NCBI Taxonomy" id="1400762"/>
    <lineage>
        <taxon>Eukaryota</taxon>
        <taxon>Fungi</taxon>
        <taxon>Dikarya</taxon>
        <taxon>Basidiomycota</taxon>
        <taxon>Agaricomycotina</taxon>
        <taxon>Agaricomycetes</taxon>
        <taxon>Agaricomycetidae</taxon>
        <taxon>Agaricales</taxon>
        <taxon>Agaricineae</taxon>
        <taxon>Agaricaceae</taxon>
        <taxon>Macrolepiota</taxon>
    </lineage>
</organism>
<dbReference type="Gene3D" id="3.30.710.10">
    <property type="entry name" value="Potassium Channel Kv1.1, Chain A"/>
    <property type="match status" value="1"/>
</dbReference>